<evidence type="ECO:0000256" key="2">
    <source>
        <dbReference type="ARBA" id="ARBA00023125"/>
    </source>
</evidence>
<dbReference type="InterPro" id="IPR009057">
    <property type="entry name" value="Homeodomain-like_sf"/>
</dbReference>
<reference evidence="5 6" key="1">
    <citation type="submission" date="2018-03" db="EMBL/GenBank/DDBJ databases">
        <title>Genomic Encyclopedia of Type Strains, Phase III (KMG-III): the genomes of soil and plant-associated and newly described type strains.</title>
        <authorList>
            <person name="Whitman W."/>
        </authorList>
    </citation>
    <scope>NUCLEOTIDE SEQUENCE [LARGE SCALE GENOMIC DNA]</scope>
    <source>
        <strain evidence="5 6">CGMCC 1.12700</strain>
    </source>
</reference>
<dbReference type="Pfam" id="PF20240">
    <property type="entry name" value="DUF6597"/>
    <property type="match status" value="1"/>
</dbReference>
<dbReference type="Proteomes" id="UP000240572">
    <property type="component" value="Unassembled WGS sequence"/>
</dbReference>
<gene>
    <name evidence="5" type="ORF">B0I18_10661</name>
</gene>
<keyword evidence="1" id="KW-0805">Transcription regulation</keyword>
<dbReference type="PANTHER" id="PTHR46796">
    <property type="entry name" value="HTH-TYPE TRANSCRIPTIONAL ACTIVATOR RHAS-RELATED"/>
    <property type="match status" value="1"/>
</dbReference>
<dbReference type="InterPro" id="IPR050204">
    <property type="entry name" value="AraC_XylS_family_regulators"/>
</dbReference>
<evidence type="ECO:0000256" key="1">
    <source>
        <dbReference type="ARBA" id="ARBA00023015"/>
    </source>
</evidence>
<dbReference type="SMART" id="SM00342">
    <property type="entry name" value="HTH_ARAC"/>
    <property type="match status" value="1"/>
</dbReference>
<proteinExistence type="predicted"/>
<sequence>MLYEIIPPCVALADMISHFWTGSWDASRPPNTTYMVIAGSLTELTFAFGNRDKPSGLLFSLLQGHTERPCQLPVEGFYHLLGVSFYAHAIPLLFGVPAGELTNKILAPDLLLGPGARQLYEMMDAAVTMQQRVSLLSGYFLSARKALLQDQLMIRAIHVLRKGREEAGLDTLAREFCLSPKQFGRRFKAASGFNPKTYARIIRFESAISDCLHAPLLTDAAYDHGYYDQAHFIREFKSLSLFTPGDFRKLGAEQ</sequence>
<comment type="caution">
    <text evidence="5">The sequence shown here is derived from an EMBL/GenBank/DDBJ whole genome shotgun (WGS) entry which is preliminary data.</text>
</comment>
<keyword evidence="6" id="KW-1185">Reference proteome</keyword>
<evidence type="ECO:0000313" key="6">
    <source>
        <dbReference type="Proteomes" id="UP000240572"/>
    </source>
</evidence>
<evidence type="ECO:0000313" key="5">
    <source>
        <dbReference type="EMBL" id="PSK91051.1"/>
    </source>
</evidence>
<dbReference type="SUPFAM" id="SSF46689">
    <property type="entry name" value="Homeodomain-like"/>
    <property type="match status" value="1"/>
</dbReference>
<dbReference type="PANTHER" id="PTHR46796:SF13">
    <property type="entry name" value="HTH-TYPE TRANSCRIPTIONAL ACTIVATOR RHAS"/>
    <property type="match status" value="1"/>
</dbReference>
<dbReference type="PROSITE" id="PS01124">
    <property type="entry name" value="HTH_ARAC_FAMILY_2"/>
    <property type="match status" value="1"/>
</dbReference>
<dbReference type="InterPro" id="IPR018060">
    <property type="entry name" value="HTH_AraC"/>
</dbReference>
<dbReference type="Pfam" id="PF12833">
    <property type="entry name" value="HTH_18"/>
    <property type="match status" value="1"/>
</dbReference>
<evidence type="ECO:0000259" key="4">
    <source>
        <dbReference type="PROSITE" id="PS01124"/>
    </source>
</evidence>
<organism evidence="5 6">
    <name type="scientific">Taibaiella chishuiensis</name>
    <dbReference type="NCBI Taxonomy" id="1434707"/>
    <lineage>
        <taxon>Bacteria</taxon>
        <taxon>Pseudomonadati</taxon>
        <taxon>Bacteroidota</taxon>
        <taxon>Chitinophagia</taxon>
        <taxon>Chitinophagales</taxon>
        <taxon>Chitinophagaceae</taxon>
        <taxon>Taibaiella</taxon>
    </lineage>
</organism>
<dbReference type="OrthoDB" id="323290at2"/>
<keyword evidence="2" id="KW-0238">DNA-binding</keyword>
<dbReference type="RefSeq" id="WP_106523663.1">
    <property type="nucleotide sequence ID" value="NZ_PYGD01000006.1"/>
</dbReference>
<dbReference type="AlphaFoldDB" id="A0A2P8D1G9"/>
<evidence type="ECO:0000256" key="3">
    <source>
        <dbReference type="ARBA" id="ARBA00023163"/>
    </source>
</evidence>
<dbReference type="EMBL" id="PYGD01000006">
    <property type="protein sequence ID" value="PSK91051.1"/>
    <property type="molecule type" value="Genomic_DNA"/>
</dbReference>
<dbReference type="Gene3D" id="1.10.10.60">
    <property type="entry name" value="Homeodomain-like"/>
    <property type="match status" value="1"/>
</dbReference>
<dbReference type="GO" id="GO:0003700">
    <property type="term" value="F:DNA-binding transcription factor activity"/>
    <property type="evidence" value="ECO:0007669"/>
    <property type="project" value="InterPro"/>
</dbReference>
<protein>
    <submittedName>
        <fullName evidence="5">AraC family transcriptional regulator</fullName>
    </submittedName>
</protein>
<name>A0A2P8D1G9_9BACT</name>
<dbReference type="InterPro" id="IPR046532">
    <property type="entry name" value="DUF6597"/>
</dbReference>
<accession>A0A2P8D1G9</accession>
<dbReference type="GO" id="GO:0043565">
    <property type="term" value="F:sequence-specific DNA binding"/>
    <property type="evidence" value="ECO:0007669"/>
    <property type="project" value="InterPro"/>
</dbReference>
<feature type="domain" description="HTH araC/xylS-type" evidence="4">
    <location>
        <begin position="154"/>
        <end position="250"/>
    </location>
</feature>
<keyword evidence="3" id="KW-0804">Transcription</keyword>